<dbReference type="InterPro" id="IPR015311">
    <property type="entry name" value="DFF40_C"/>
</dbReference>
<accession>A0A1D1UN11</accession>
<sequence length="198" mass="22482">MSLNFHRWYRVGVPGISRPKSHAECSLQTRNGSGEEAAWMTPPIPSLFSELAAALVNAEFHRSYVQMIGTVPSPFCDKNGRIKCSGAWNKKACLRQAQVSPYRNWVQRCELTNWNFEHVTTLKSMIDFIVEKGKNMPDGKKFSWSYFYKMLFMRPNVKLVERSCNVGGEVGRKTVDPAQGLIDVDVQEQLDAFAHPHA</sequence>
<dbReference type="OrthoDB" id="9943677at2759"/>
<gene>
    <name evidence="2" type="primary">RvY_00539-1</name>
    <name evidence="2" type="synonym">RvY_00539.1</name>
    <name evidence="2" type="ORF">RvY_00539</name>
</gene>
<evidence type="ECO:0000259" key="1">
    <source>
        <dbReference type="Pfam" id="PF09230"/>
    </source>
</evidence>
<evidence type="ECO:0000313" key="3">
    <source>
        <dbReference type="Proteomes" id="UP000186922"/>
    </source>
</evidence>
<keyword evidence="3" id="KW-1185">Reference proteome</keyword>
<feature type="domain" description="DNA fragmentation factor 40 C-terminal" evidence="1">
    <location>
        <begin position="45"/>
        <end position="165"/>
    </location>
</feature>
<dbReference type="PANTHER" id="PTHR13067:SF2">
    <property type="entry name" value="CASPASE-ACTIVATED DNASE"/>
    <property type="match status" value="1"/>
</dbReference>
<dbReference type="EMBL" id="BDGG01000001">
    <property type="protein sequence ID" value="GAU87733.1"/>
    <property type="molecule type" value="Genomic_DNA"/>
</dbReference>
<evidence type="ECO:0000313" key="2">
    <source>
        <dbReference type="EMBL" id="GAU87733.1"/>
    </source>
</evidence>
<comment type="caution">
    <text evidence="2">The sequence shown here is derived from an EMBL/GenBank/DDBJ whole genome shotgun (WGS) entry which is preliminary data.</text>
</comment>
<dbReference type="Pfam" id="PF09230">
    <property type="entry name" value="DFF40"/>
    <property type="match status" value="1"/>
</dbReference>
<dbReference type="SUPFAM" id="SSF54060">
    <property type="entry name" value="His-Me finger endonucleases"/>
    <property type="match status" value="1"/>
</dbReference>
<reference evidence="2 3" key="1">
    <citation type="journal article" date="2016" name="Nat. Commun.">
        <title>Extremotolerant tardigrade genome and improved radiotolerance of human cultured cells by tardigrade-unique protein.</title>
        <authorList>
            <person name="Hashimoto T."/>
            <person name="Horikawa D.D."/>
            <person name="Saito Y."/>
            <person name="Kuwahara H."/>
            <person name="Kozuka-Hata H."/>
            <person name="Shin-I T."/>
            <person name="Minakuchi Y."/>
            <person name="Ohishi K."/>
            <person name="Motoyama A."/>
            <person name="Aizu T."/>
            <person name="Enomoto A."/>
            <person name="Kondo K."/>
            <person name="Tanaka S."/>
            <person name="Hara Y."/>
            <person name="Koshikawa S."/>
            <person name="Sagara H."/>
            <person name="Miura T."/>
            <person name="Yokobori S."/>
            <person name="Miyagawa K."/>
            <person name="Suzuki Y."/>
            <person name="Kubo T."/>
            <person name="Oyama M."/>
            <person name="Kohara Y."/>
            <person name="Fujiyama A."/>
            <person name="Arakawa K."/>
            <person name="Katayama T."/>
            <person name="Toyoda A."/>
            <person name="Kunieda T."/>
        </authorList>
    </citation>
    <scope>NUCLEOTIDE SEQUENCE [LARGE SCALE GENOMIC DNA]</scope>
    <source>
        <strain evidence="2 3">YOKOZUNA-1</strain>
    </source>
</reference>
<dbReference type="GO" id="GO:0005634">
    <property type="term" value="C:nucleus"/>
    <property type="evidence" value="ECO:0007669"/>
    <property type="project" value="InterPro"/>
</dbReference>
<dbReference type="STRING" id="947166.A0A1D1UN11"/>
<dbReference type="InterPro" id="IPR039729">
    <property type="entry name" value="DFF40"/>
</dbReference>
<proteinExistence type="predicted"/>
<dbReference type="GO" id="GO:0005737">
    <property type="term" value="C:cytoplasm"/>
    <property type="evidence" value="ECO:0007669"/>
    <property type="project" value="InterPro"/>
</dbReference>
<dbReference type="GO" id="GO:0004520">
    <property type="term" value="F:DNA endonuclease activity"/>
    <property type="evidence" value="ECO:0007669"/>
    <property type="project" value="InterPro"/>
</dbReference>
<protein>
    <recommendedName>
        <fullName evidence="1">DNA fragmentation factor 40 C-terminal domain-containing protein</fullName>
    </recommendedName>
</protein>
<dbReference type="AlphaFoldDB" id="A0A1D1UN11"/>
<dbReference type="PANTHER" id="PTHR13067">
    <property type="entry name" value="CASPASE-ACTIVATED DNASE"/>
    <property type="match status" value="1"/>
</dbReference>
<dbReference type="InterPro" id="IPR044925">
    <property type="entry name" value="His-Me_finger_sf"/>
</dbReference>
<dbReference type="GO" id="GO:0016787">
    <property type="term" value="F:hydrolase activity"/>
    <property type="evidence" value="ECO:0007669"/>
    <property type="project" value="InterPro"/>
</dbReference>
<name>A0A1D1UN11_RAMVA</name>
<dbReference type="GO" id="GO:0006309">
    <property type="term" value="P:apoptotic DNA fragmentation"/>
    <property type="evidence" value="ECO:0007669"/>
    <property type="project" value="InterPro"/>
</dbReference>
<organism evidence="2 3">
    <name type="scientific">Ramazzottius varieornatus</name>
    <name type="common">Water bear</name>
    <name type="synonym">Tardigrade</name>
    <dbReference type="NCBI Taxonomy" id="947166"/>
    <lineage>
        <taxon>Eukaryota</taxon>
        <taxon>Metazoa</taxon>
        <taxon>Ecdysozoa</taxon>
        <taxon>Tardigrada</taxon>
        <taxon>Eutardigrada</taxon>
        <taxon>Parachela</taxon>
        <taxon>Hypsibioidea</taxon>
        <taxon>Ramazzottiidae</taxon>
        <taxon>Ramazzottius</taxon>
    </lineage>
</organism>
<dbReference type="Proteomes" id="UP000186922">
    <property type="component" value="Unassembled WGS sequence"/>
</dbReference>